<dbReference type="PANTHER" id="PTHR31302">
    <property type="entry name" value="TRANSMEMBRANE PROTEIN WITH METALLOPHOSPHOESTERASE DOMAIN-RELATED"/>
    <property type="match status" value="1"/>
</dbReference>
<evidence type="ECO:0000256" key="1">
    <source>
        <dbReference type="ARBA" id="ARBA00022723"/>
    </source>
</evidence>
<dbReference type="InterPro" id="IPR029052">
    <property type="entry name" value="Metallo-depent_PP-like"/>
</dbReference>
<dbReference type="EMBL" id="LSCQ01000039">
    <property type="protein sequence ID" value="KXB36683.1"/>
    <property type="molecule type" value="Genomic_DNA"/>
</dbReference>
<sequence length="302" mass="34409">MNESEGGIMKHRLGPLVKTALCLGGALAYYYYQNYCLQSTHYILESPVYPSQMEGLKIVHLSDLNLPEQKVPFSQLIRKVKKECPGMIALTGNLIHQELAFNPQELKAFASELVAIAPTFMVYGDHEVQSTYSRLMEECLQASGVKMLHDQAITWNYQGDSITIMGLMEKVNRHFLKRDPLKFIRLSKEQEALPKILLAHHPEAFLRYHDQDEKSPDLVLTGHAQGGQIQVPGIGGLYAPNQGYFPSYTEGVYRLPGNRYKGMVISRGIGQPQWEFRLHNRSEMVCVTLVKDWQAFKSRYMK</sequence>
<gene>
    <name evidence="4" type="ORF">HMPREF3187_00739</name>
</gene>
<dbReference type="PATRIC" id="fig|87541.4.peg.738"/>
<dbReference type="Gene3D" id="3.60.21.10">
    <property type="match status" value="1"/>
</dbReference>
<organism evidence="4 5">
    <name type="scientific">Aerococcus christensenii</name>
    <dbReference type="NCBI Taxonomy" id="87541"/>
    <lineage>
        <taxon>Bacteria</taxon>
        <taxon>Bacillati</taxon>
        <taxon>Bacillota</taxon>
        <taxon>Bacilli</taxon>
        <taxon>Lactobacillales</taxon>
        <taxon>Aerococcaceae</taxon>
        <taxon>Aerococcus</taxon>
    </lineage>
</organism>
<dbReference type="SUPFAM" id="SSF56300">
    <property type="entry name" value="Metallo-dependent phosphatases"/>
    <property type="match status" value="1"/>
</dbReference>
<proteinExistence type="predicted"/>
<dbReference type="InterPro" id="IPR004843">
    <property type="entry name" value="Calcineurin-like_PHP"/>
</dbReference>
<reference evidence="4 5" key="1">
    <citation type="submission" date="2016-01" db="EMBL/GenBank/DDBJ databases">
        <authorList>
            <person name="Oliw E.H."/>
        </authorList>
    </citation>
    <scope>NUCLEOTIDE SEQUENCE [LARGE SCALE GENOMIC DNA]</scope>
    <source>
        <strain evidence="4 5">KA00635</strain>
    </source>
</reference>
<feature type="domain" description="Calcineurin-like phosphoesterase" evidence="3">
    <location>
        <begin position="56"/>
        <end position="223"/>
    </location>
</feature>
<dbReference type="AlphaFoldDB" id="A0A133Y0G7"/>
<accession>A0A133Y0G7</accession>
<dbReference type="GO" id="GO:0008758">
    <property type="term" value="F:UDP-2,3-diacylglucosamine hydrolase activity"/>
    <property type="evidence" value="ECO:0007669"/>
    <property type="project" value="TreeGrafter"/>
</dbReference>
<dbReference type="GO" id="GO:0009245">
    <property type="term" value="P:lipid A biosynthetic process"/>
    <property type="evidence" value="ECO:0007669"/>
    <property type="project" value="TreeGrafter"/>
</dbReference>
<dbReference type="STRING" id="87541.AWM71_04395"/>
<keyword evidence="1" id="KW-0479">Metal-binding</keyword>
<evidence type="ECO:0000256" key="2">
    <source>
        <dbReference type="ARBA" id="ARBA00022801"/>
    </source>
</evidence>
<keyword evidence="2" id="KW-0378">Hydrolase</keyword>
<evidence type="ECO:0000313" key="5">
    <source>
        <dbReference type="Proteomes" id="UP000070422"/>
    </source>
</evidence>
<dbReference type="InterPro" id="IPR051158">
    <property type="entry name" value="Metallophosphoesterase_sf"/>
</dbReference>
<dbReference type="GO" id="GO:0016020">
    <property type="term" value="C:membrane"/>
    <property type="evidence" value="ECO:0007669"/>
    <property type="project" value="GOC"/>
</dbReference>
<dbReference type="GO" id="GO:0046872">
    <property type="term" value="F:metal ion binding"/>
    <property type="evidence" value="ECO:0007669"/>
    <property type="project" value="UniProtKB-KW"/>
</dbReference>
<name>A0A133Y0G7_9LACT</name>
<evidence type="ECO:0000313" key="4">
    <source>
        <dbReference type="EMBL" id="KXB36683.1"/>
    </source>
</evidence>
<dbReference type="Pfam" id="PF00149">
    <property type="entry name" value="Metallophos"/>
    <property type="match status" value="1"/>
</dbReference>
<dbReference type="PANTHER" id="PTHR31302:SF31">
    <property type="entry name" value="PHOSPHODIESTERASE YAEI"/>
    <property type="match status" value="1"/>
</dbReference>
<dbReference type="Proteomes" id="UP000070422">
    <property type="component" value="Unassembled WGS sequence"/>
</dbReference>
<protein>
    <submittedName>
        <fullName evidence="4">Ser/Thr phosphatase family protein</fullName>
    </submittedName>
</protein>
<comment type="caution">
    <text evidence="4">The sequence shown here is derived from an EMBL/GenBank/DDBJ whole genome shotgun (WGS) entry which is preliminary data.</text>
</comment>
<evidence type="ECO:0000259" key="3">
    <source>
        <dbReference type="Pfam" id="PF00149"/>
    </source>
</evidence>